<reference evidence="1 2" key="1">
    <citation type="submission" date="2013-02" db="EMBL/GenBank/DDBJ databases">
        <title>Draft genome sequence of Amycolatopsis vancoresmycina strain DSM 44592T.</title>
        <authorList>
            <person name="Kumar S."/>
            <person name="Kaur N."/>
            <person name="Kaur C."/>
            <person name="Raghava G.P.S."/>
            <person name="Mayilraj S."/>
        </authorList>
    </citation>
    <scope>NUCLEOTIDE SEQUENCE [LARGE SCALE GENOMIC DNA]</scope>
    <source>
        <strain evidence="1 2">DSM 44592</strain>
    </source>
</reference>
<evidence type="ECO:0000313" key="1">
    <source>
        <dbReference type="EMBL" id="EOD66880.1"/>
    </source>
</evidence>
<dbReference type="EMBL" id="AOUO01000254">
    <property type="protein sequence ID" value="EOD66880.1"/>
    <property type="molecule type" value="Genomic_DNA"/>
</dbReference>
<sequence>MTDVRQLLDAYAASTPGVFSTLPPIVAMELREAVAPKAFAALRAALDEHKPHQFFSDEPMVCVGCTWDPDDTETHVAYPCRTVQAITTALEAK</sequence>
<gene>
    <name evidence="1" type="ORF">H480_19193</name>
</gene>
<dbReference type="AlphaFoldDB" id="R1HTK9"/>
<comment type="caution">
    <text evidence="1">The sequence shown here is derived from an EMBL/GenBank/DDBJ whole genome shotgun (WGS) entry which is preliminary data.</text>
</comment>
<dbReference type="PATRIC" id="fig|1292037.4.peg.3658"/>
<evidence type="ECO:0000313" key="2">
    <source>
        <dbReference type="Proteomes" id="UP000014139"/>
    </source>
</evidence>
<proteinExistence type="predicted"/>
<organism evidence="1 2">
    <name type="scientific">Amycolatopsis vancoresmycina DSM 44592</name>
    <dbReference type="NCBI Taxonomy" id="1292037"/>
    <lineage>
        <taxon>Bacteria</taxon>
        <taxon>Bacillati</taxon>
        <taxon>Actinomycetota</taxon>
        <taxon>Actinomycetes</taxon>
        <taxon>Pseudonocardiales</taxon>
        <taxon>Pseudonocardiaceae</taxon>
        <taxon>Amycolatopsis</taxon>
    </lineage>
</organism>
<protein>
    <submittedName>
        <fullName evidence="1">Uncharacterized protein</fullName>
    </submittedName>
</protein>
<accession>R1HTK9</accession>
<dbReference type="Proteomes" id="UP000014139">
    <property type="component" value="Unassembled WGS sequence"/>
</dbReference>
<name>R1HTK9_9PSEU</name>
<dbReference type="RefSeq" id="WP_003087081.1">
    <property type="nucleotide sequence ID" value="NZ_AOUO01000254.1"/>
</dbReference>
<keyword evidence="2" id="KW-1185">Reference proteome</keyword>